<evidence type="ECO:0008006" key="3">
    <source>
        <dbReference type="Google" id="ProtNLM"/>
    </source>
</evidence>
<gene>
    <name evidence="1" type="ORF">LMG27198_16100</name>
</gene>
<keyword evidence="2" id="KW-1185">Reference proteome</keyword>
<proteinExistence type="predicted"/>
<dbReference type="InterPro" id="IPR024524">
    <property type="entry name" value="DUF3800"/>
</dbReference>
<comment type="caution">
    <text evidence="1">The sequence shown here is derived from an EMBL/GenBank/DDBJ whole genome shotgun (WGS) entry which is preliminary data.</text>
</comment>
<dbReference type="Pfam" id="PF12686">
    <property type="entry name" value="DUF3800"/>
    <property type="match status" value="1"/>
</dbReference>
<dbReference type="Proteomes" id="UP001144323">
    <property type="component" value="Unassembled WGS sequence"/>
</dbReference>
<reference evidence="1" key="1">
    <citation type="journal article" date="2023" name="Int. J. Syst. Evol. Microbiol.">
        <title>Methylocystis iwaonis sp. nov., a type II methane-oxidizing bacterium from surface soil of a rice paddy field in Japan, and emended description of the genus Methylocystis (ex Whittenbury et al. 1970) Bowman et al. 1993.</title>
        <authorList>
            <person name="Kaise H."/>
            <person name="Sawadogo J.B."/>
            <person name="Alam M.S."/>
            <person name="Ueno C."/>
            <person name="Dianou D."/>
            <person name="Shinjo R."/>
            <person name="Asakawa S."/>
        </authorList>
    </citation>
    <scope>NUCLEOTIDE SEQUENCE</scope>
    <source>
        <strain evidence="1">LMG27198</strain>
    </source>
</reference>
<evidence type="ECO:0000313" key="2">
    <source>
        <dbReference type="Proteomes" id="UP001144323"/>
    </source>
</evidence>
<dbReference type="EMBL" id="BSEC01000001">
    <property type="protein sequence ID" value="GLI92618.1"/>
    <property type="molecule type" value="Genomic_DNA"/>
</dbReference>
<protein>
    <recommendedName>
        <fullName evidence="3">DUF3800 domain-containing protein</fullName>
    </recommendedName>
</protein>
<organism evidence="1 2">
    <name type="scientific">Methylocystis echinoides</name>
    <dbReference type="NCBI Taxonomy" id="29468"/>
    <lineage>
        <taxon>Bacteria</taxon>
        <taxon>Pseudomonadati</taxon>
        <taxon>Pseudomonadota</taxon>
        <taxon>Alphaproteobacteria</taxon>
        <taxon>Hyphomicrobiales</taxon>
        <taxon>Methylocystaceae</taxon>
        <taxon>Methylocystis</taxon>
    </lineage>
</organism>
<name>A0A9W6LRK2_9HYPH</name>
<sequence>MPIPHPQVRHYTAYIDEAGDEGIGKLAAGPSGGQSRWLVLGACIVTRENDLKLPVWRDKILARFPKKKTPDLHFRDLKHEQKIVACQEIAAMPVAACITLSHKVTIVGTKWEPVFKKKNYLYNYLIRWLLERVTAFCQSDARGTPCSLKVVFSRRANTDYQTMKDYLILMRDGLEVMRPVRSIRWNVLDVENIVVENHSRWAGLQIADVITSAFFLGVEPNAYGNYEHSYGKILRARLLQDHRSNCLNSGFTPVPGFGKCATDDQQMEYFLHFGAPR</sequence>
<evidence type="ECO:0000313" key="1">
    <source>
        <dbReference type="EMBL" id="GLI92618.1"/>
    </source>
</evidence>
<accession>A0A9W6LRK2</accession>
<dbReference type="AlphaFoldDB" id="A0A9W6LRK2"/>